<comment type="caution">
    <text evidence="1">The sequence shown here is derived from an EMBL/GenBank/DDBJ whole genome shotgun (WGS) entry which is preliminary data.</text>
</comment>
<keyword evidence="2" id="KW-1185">Reference proteome</keyword>
<dbReference type="EMBL" id="BNEA01000007">
    <property type="protein sequence ID" value="GHI52078.1"/>
    <property type="molecule type" value="Genomic_DNA"/>
</dbReference>
<proteinExistence type="predicted"/>
<gene>
    <name evidence="1" type="ORF">Srubr_19240</name>
</gene>
<dbReference type="Proteomes" id="UP000646738">
    <property type="component" value="Unassembled WGS sequence"/>
</dbReference>
<organism evidence="1 2">
    <name type="scientific">Streptomyces rubradiris</name>
    <name type="common">Streptomyces achromogenes subsp. rubradiris</name>
    <dbReference type="NCBI Taxonomy" id="285531"/>
    <lineage>
        <taxon>Bacteria</taxon>
        <taxon>Bacillati</taxon>
        <taxon>Actinomycetota</taxon>
        <taxon>Actinomycetes</taxon>
        <taxon>Kitasatosporales</taxon>
        <taxon>Streptomycetaceae</taxon>
        <taxon>Streptomyces</taxon>
    </lineage>
</organism>
<name>A0ABQ3R8B1_STRRR</name>
<evidence type="ECO:0000313" key="1">
    <source>
        <dbReference type="EMBL" id="GHI52078.1"/>
    </source>
</evidence>
<evidence type="ECO:0000313" key="2">
    <source>
        <dbReference type="Proteomes" id="UP000646738"/>
    </source>
</evidence>
<sequence>MCDPVTFGLPGSAPSLDAADVEAREGCPRGAAPPIVRAFGNAPGHLPVGSLPWDLAGHGLESMAHRIATRASVGQALLHHARRPATDVRGQQ</sequence>
<protein>
    <submittedName>
        <fullName evidence="1">Uncharacterized protein</fullName>
    </submittedName>
</protein>
<reference evidence="2" key="1">
    <citation type="submission" date="2023-07" db="EMBL/GenBank/DDBJ databases">
        <title>Whole genome shotgun sequence of Streptomyces achromogenes subsp. rubradiris NBRC 14000.</title>
        <authorList>
            <person name="Komaki H."/>
            <person name="Tamura T."/>
        </authorList>
    </citation>
    <scope>NUCLEOTIDE SEQUENCE [LARGE SCALE GENOMIC DNA]</scope>
    <source>
        <strain evidence="2">NBRC 14000</strain>
    </source>
</reference>
<accession>A0ABQ3R8B1</accession>
<dbReference type="RefSeq" id="WP_189997686.1">
    <property type="nucleotide sequence ID" value="NZ_BNCB01000016.1"/>
</dbReference>